<dbReference type="PROSITE" id="PS51318">
    <property type="entry name" value="TAT"/>
    <property type="match status" value="1"/>
</dbReference>
<dbReference type="Gene3D" id="3.40.190.10">
    <property type="entry name" value="Periplasmic binding protein-like II"/>
    <property type="match status" value="2"/>
</dbReference>
<dbReference type="SUPFAM" id="SSF53850">
    <property type="entry name" value="Periplasmic binding protein-like II"/>
    <property type="match status" value="1"/>
</dbReference>
<dbReference type="InterPro" id="IPR050490">
    <property type="entry name" value="Bact_solute-bd_prot1"/>
</dbReference>
<dbReference type="Pfam" id="PF01547">
    <property type="entry name" value="SBP_bac_1"/>
    <property type="match status" value="1"/>
</dbReference>
<comment type="caution">
    <text evidence="1">The sequence shown here is derived from an EMBL/GenBank/DDBJ whole genome shotgun (WGS) entry which is preliminary data.</text>
</comment>
<keyword evidence="2" id="KW-1185">Reference proteome</keyword>
<dbReference type="Proteomes" id="UP000569914">
    <property type="component" value="Unassembled WGS sequence"/>
</dbReference>
<dbReference type="RefSeq" id="WP_179749122.1">
    <property type="nucleotide sequence ID" value="NZ_JACCBU010000001.1"/>
</dbReference>
<accession>A0A7Y9I4A0</accession>
<gene>
    <name evidence="1" type="ORF">BKA15_001311</name>
</gene>
<evidence type="ECO:0000313" key="1">
    <source>
        <dbReference type="EMBL" id="NYE69982.1"/>
    </source>
</evidence>
<protein>
    <submittedName>
        <fullName evidence="1">Multiple sugar transport system substrate-binding protein</fullName>
    </submittedName>
</protein>
<proteinExistence type="predicted"/>
<evidence type="ECO:0000313" key="2">
    <source>
        <dbReference type="Proteomes" id="UP000569914"/>
    </source>
</evidence>
<sequence length="444" mass="47316">MTNTTFTRRSALQLGGLAAGGLALGGCVSANDPGTGSAPAGGDAPLKPGAQPTGQLTIIDDNTNTTFQKSTIAAFEKATGIKIASYTQGNFNDLHDRYATLFAAQDSSVDIVMTWAGWSAEFGQAGWLQELDPSAVPGDLIKPALDAVSWQDKVYGLPKFSSVQTMFWNKTAFAKAGLDPDTGPESWDAFVAAAKQLTTDDHYGFACDLGNPAGAYQNFLRMLLLNGGKMYDADYQPIFNDEAGVEALTRLVELLQVHKVMDPSSLQLSHSADLADLFARGGVSIVFNWPFQWSVATGEKSSLDADTVGNGLIPGISVRSATIDGSEGFAISKFSKNKEAALAWLQFVATGEVQREIVAGEGWFPVSESVLTDPDSLAALPVLATYQQTTEYATKRYGTPWSSELDQLLSVQLNQAMNAKITPKEALDATAAGTKELVAKYLPR</sequence>
<organism evidence="1 2">
    <name type="scientific">Microlunatus parietis</name>
    <dbReference type="NCBI Taxonomy" id="682979"/>
    <lineage>
        <taxon>Bacteria</taxon>
        <taxon>Bacillati</taxon>
        <taxon>Actinomycetota</taxon>
        <taxon>Actinomycetes</taxon>
        <taxon>Propionibacteriales</taxon>
        <taxon>Propionibacteriaceae</taxon>
        <taxon>Microlunatus</taxon>
    </lineage>
</organism>
<dbReference type="PANTHER" id="PTHR43649">
    <property type="entry name" value="ARABINOSE-BINDING PROTEIN-RELATED"/>
    <property type="match status" value="1"/>
</dbReference>
<dbReference type="EMBL" id="JACCBU010000001">
    <property type="protein sequence ID" value="NYE69982.1"/>
    <property type="molecule type" value="Genomic_DNA"/>
</dbReference>
<dbReference type="PANTHER" id="PTHR43649:SF12">
    <property type="entry name" value="DIACETYLCHITOBIOSE BINDING PROTEIN DASA"/>
    <property type="match status" value="1"/>
</dbReference>
<reference evidence="1 2" key="1">
    <citation type="submission" date="2020-07" db="EMBL/GenBank/DDBJ databases">
        <title>Sequencing the genomes of 1000 actinobacteria strains.</title>
        <authorList>
            <person name="Klenk H.-P."/>
        </authorList>
    </citation>
    <scope>NUCLEOTIDE SEQUENCE [LARGE SCALE GENOMIC DNA]</scope>
    <source>
        <strain evidence="1 2">DSM 22083</strain>
    </source>
</reference>
<dbReference type="InterPro" id="IPR006059">
    <property type="entry name" value="SBP"/>
</dbReference>
<keyword evidence="1" id="KW-0762">Sugar transport</keyword>
<dbReference type="AlphaFoldDB" id="A0A7Y9I4A0"/>
<name>A0A7Y9I4A0_9ACTN</name>
<dbReference type="InterPro" id="IPR006311">
    <property type="entry name" value="TAT_signal"/>
</dbReference>
<keyword evidence="1" id="KW-0813">Transport</keyword>